<protein>
    <recommendedName>
        <fullName evidence="1">DUF7793 domain-containing protein</fullName>
    </recommendedName>
</protein>
<accession>A0A926JQZ7</accession>
<comment type="caution">
    <text evidence="2">The sequence shown here is derived from an EMBL/GenBank/DDBJ whole genome shotgun (WGS) entry which is preliminary data.</text>
</comment>
<sequence length="125" mass="14507">MPNIENEYAKFWIDRNILFFVYKPNTIIDLKAAKIIVADRLKFQNERSFPVFCDIRGIKDVDKTARDYLAREGSTLTRAVSILVAPPVSHVILEFYLKVSKPNIPSKIFTDRQKALRFLETFISP</sequence>
<gene>
    <name evidence="2" type="ORF">IBL28_07915</name>
</gene>
<name>A0A926JQZ7_9FLAO</name>
<keyword evidence="3" id="KW-1185">Reference proteome</keyword>
<dbReference type="Gene3D" id="3.40.970.30">
    <property type="entry name" value="yp_829618.1 like domains"/>
    <property type="match status" value="1"/>
</dbReference>
<organism evidence="2 3">
    <name type="scientific">Sinomicrobium weinanense</name>
    <dbReference type="NCBI Taxonomy" id="2842200"/>
    <lineage>
        <taxon>Bacteria</taxon>
        <taxon>Pseudomonadati</taxon>
        <taxon>Bacteroidota</taxon>
        <taxon>Flavobacteriia</taxon>
        <taxon>Flavobacteriales</taxon>
        <taxon>Flavobacteriaceae</taxon>
        <taxon>Sinomicrobium</taxon>
    </lineage>
</organism>
<proteinExistence type="predicted"/>
<dbReference type="Pfam" id="PF25056">
    <property type="entry name" value="DUF7793"/>
    <property type="match status" value="1"/>
</dbReference>
<reference evidence="2 3" key="1">
    <citation type="submission" date="2020-09" db="EMBL/GenBank/DDBJ databases">
        <title>Sinomicrobium weinanense sp. nov., a halophilic bacteria isolated from saline-alkali soil.</title>
        <authorList>
            <person name="Wu P."/>
            <person name="Ren H."/>
            <person name="Mei Y."/>
            <person name="Liang Y."/>
            <person name="Chen Z."/>
        </authorList>
    </citation>
    <scope>NUCLEOTIDE SEQUENCE [LARGE SCALE GENOMIC DNA]</scope>
    <source>
        <strain evidence="2 3">FJxs</strain>
    </source>
</reference>
<dbReference type="AlphaFoldDB" id="A0A926JQZ7"/>
<feature type="domain" description="DUF7793" evidence="1">
    <location>
        <begin position="11"/>
        <end position="122"/>
    </location>
</feature>
<dbReference type="InterPro" id="IPR056695">
    <property type="entry name" value="DUF7793"/>
</dbReference>
<evidence type="ECO:0000313" key="2">
    <source>
        <dbReference type="EMBL" id="MBC9795887.1"/>
    </source>
</evidence>
<evidence type="ECO:0000259" key="1">
    <source>
        <dbReference type="Pfam" id="PF25056"/>
    </source>
</evidence>
<dbReference type="EMBL" id="JACVDC010000017">
    <property type="protein sequence ID" value="MBC9795887.1"/>
    <property type="molecule type" value="Genomic_DNA"/>
</dbReference>
<evidence type="ECO:0000313" key="3">
    <source>
        <dbReference type="Proteomes" id="UP000653730"/>
    </source>
</evidence>
<dbReference type="Proteomes" id="UP000653730">
    <property type="component" value="Unassembled WGS sequence"/>
</dbReference>